<dbReference type="Pfam" id="PF13962">
    <property type="entry name" value="PGG"/>
    <property type="match status" value="1"/>
</dbReference>
<dbReference type="PANTHER" id="PTHR24128">
    <property type="entry name" value="HOMEOBOX PROTEIN WARIAI"/>
    <property type="match status" value="1"/>
</dbReference>
<accession>A0A6A2YDK5</accession>
<protein>
    <submittedName>
        <fullName evidence="3">Ankyrin repeat protein</fullName>
    </submittedName>
</protein>
<keyword evidence="4" id="KW-1185">Reference proteome</keyword>
<evidence type="ECO:0000313" key="4">
    <source>
        <dbReference type="Proteomes" id="UP000436088"/>
    </source>
</evidence>
<organism evidence="3 4">
    <name type="scientific">Hibiscus syriacus</name>
    <name type="common">Rose of Sharon</name>
    <dbReference type="NCBI Taxonomy" id="106335"/>
    <lineage>
        <taxon>Eukaryota</taxon>
        <taxon>Viridiplantae</taxon>
        <taxon>Streptophyta</taxon>
        <taxon>Embryophyta</taxon>
        <taxon>Tracheophyta</taxon>
        <taxon>Spermatophyta</taxon>
        <taxon>Magnoliopsida</taxon>
        <taxon>eudicotyledons</taxon>
        <taxon>Gunneridae</taxon>
        <taxon>Pentapetalae</taxon>
        <taxon>rosids</taxon>
        <taxon>malvids</taxon>
        <taxon>Malvales</taxon>
        <taxon>Malvaceae</taxon>
        <taxon>Malvoideae</taxon>
        <taxon>Hibiscus</taxon>
    </lineage>
</organism>
<dbReference type="SUPFAM" id="SSF48403">
    <property type="entry name" value="Ankyrin repeat"/>
    <property type="match status" value="1"/>
</dbReference>
<sequence>MIPIILDRIDHIPTVDTPLHAVAGKPHFAMEVANLKPSLAWKLNHMGLSPIHLALQHQCIKMVRGLITLNAQLIRVKAKGMITPLHYLTQIEDPDLLAEFLSVCHSSIEDTTVLFETTRLDVSKSLWDGFDESTKKTFLTGKMRMVVKMLVKNVNVNVKNVNGLTARDIFHLQVSLQNPEIGKILHKAKAKKASDLTSNMTLGDYFSMELSLIDKRDKYFGTSTGNKHDIRSVLLVVAILIATASYQARLSPPGGYWQDDYIPPANNAISTTSLGQGQRAHRAGEMIMSLSNLFYFLTLNGLACYLSVWTILVIIIGLPFSGALYASTSLVLYAYYASMQATFPKQGSVGLTVARALYIR</sequence>
<comment type="caution">
    <text evidence="3">The sequence shown here is derived from an EMBL/GenBank/DDBJ whole genome shotgun (WGS) entry which is preliminary data.</text>
</comment>
<keyword evidence="1" id="KW-0812">Transmembrane</keyword>
<feature type="transmembrane region" description="Helical" evidence="1">
    <location>
        <begin position="293"/>
        <end position="316"/>
    </location>
</feature>
<dbReference type="PANTHER" id="PTHR24128:SF24">
    <property type="entry name" value="ANKYRIN REPEAT PROTEIN"/>
    <property type="match status" value="1"/>
</dbReference>
<evidence type="ECO:0000256" key="1">
    <source>
        <dbReference type="SAM" id="Phobius"/>
    </source>
</evidence>
<dbReference type="InterPro" id="IPR036770">
    <property type="entry name" value="Ankyrin_rpt-contain_sf"/>
</dbReference>
<dbReference type="Proteomes" id="UP000436088">
    <property type="component" value="Unassembled WGS sequence"/>
</dbReference>
<dbReference type="Gene3D" id="1.25.40.20">
    <property type="entry name" value="Ankyrin repeat-containing domain"/>
    <property type="match status" value="1"/>
</dbReference>
<feature type="transmembrane region" description="Helical" evidence="1">
    <location>
        <begin position="322"/>
        <end position="338"/>
    </location>
</feature>
<dbReference type="InterPro" id="IPR026961">
    <property type="entry name" value="PGG_dom"/>
</dbReference>
<proteinExistence type="predicted"/>
<gene>
    <name evidence="3" type="ORF">F3Y22_tig00111941pilonHSYRG00196</name>
</gene>
<reference evidence="3" key="1">
    <citation type="submission" date="2019-09" db="EMBL/GenBank/DDBJ databases">
        <title>Draft genome information of white flower Hibiscus syriacus.</title>
        <authorList>
            <person name="Kim Y.-M."/>
        </authorList>
    </citation>
    <scope>NUCLEOTIDE SEQUENCE [LARGE SCALE GENOMIC DNA]</scope>
    <source>
        <strain evidence="3">YM2019G1</strain>
    </source>
</reference>
<evidence type="ECO:0000313" key="3">
    <source>
        <dbReference type="EMBL" id="KAE8671727.1"/>
    </source>
</evidence>
<dbReference type="AlphaFoldDB" id="A0A6A2YDK5"/>
<dbReference type="EMBL" id="VEPZ02001466">
    <property type="protein sequence ID" value="KAE8671727.1"/>
    <property type="molecule type" value="Genomic_DNA"/>
</dbReference>
<name>A0A6A2YDK5_HIBSY</name>
<keyword evidence="1" id="KW-1133">Transmembrane helix</keyword>
<evidence type="ECO:0000259" key="2">
    <source>
        <dbReference type="Pfam" id="PF13962"/>
    </source>
</evidence>
<keyword evidence="1" id="KW-0472">Membrane</keyword>
<feature type="domain" description="PGG" evidence="2">
    <location>
        <begin position="229"/>
        <end position="330"/>
    </location>
</feature>